<gene>
    <name evidence="3" type="ORF">PSU4_37300</name>
</gene>
<organism evidence="3 4">
    <name type="scientific">Pseudonocardia sulfidoxydans NBRC 16205</name>
    <dbReference type="NCBI Taxonomy" id="1223511"/>
    <lineage>
        <taxon>Bacteria</taxon>
        <taxon>Bacillati</taxon>
        <taxon>Actinomycetota</taxon>
        <taxon>Actinomycetes</taxon>
        <taxon>Pseudonocardiales</taxon>
        <taxon>Pseudonocardiaceae</taxon>
        <taxon>Pseudonocardia</taxon>
    </lineage>
</organism>
<feature type="domain" description="Transposase IS116/IS110/IS902 C-terminal" evidence="2">
    <location>
        <begin position="74"/>
        <end position="158"/>
    </location>
</feature>
<dbReference type="InterPro" id="IPR003346">
    <property type="entry name" value="Transposase_20"/>
</dbReference>
<evidence type="ECO:0000313" key="3">
    <source>
        <dbReference type="EMBL" id="GEL24776.1"/>
    </source>
</evidence>
<dbReference type="GO" id="GO:0006313">
    <property type="term" value="P:DNA transposition"/>
    <property type="evidence" value="ECO:0007669"/>
    <property type="project" value="InterPro"/>
</dbReference>
<sequence length="233" mass="25168">MAEAAHYTRPTTRTAGQLFDHLTQAPAGHPDGPTTDAAQAITLELVALLTNLRERITVIESHIEQALAAHADAAVFTSLPRSGTVRAATMLAEIGDARGRYPTDNALAAAAGISPSTRASGRAHYVAFRRGCNHRLRHAIVDFADASRAAHPWAQDVYARARGRGHNHAHAVRILARAWLRIIWRCWTDHTPYDPAHHAAVVATRTARLSPPDTGEPVDAHPNRHETSTGVAS</sequence>
<comment type="caution">
    <text evidence="3">The sequence shown here is derived from an EMBL/GenBank/DDBJ whole genome shotgun (WGS) entry which is preliminary data.</text>
</comment>
<dbReference type="PANTHER" id="PTHR33055:SF3">
    <property type="entry name" value="PUTATIVE TRANSPOSASE FOR IS117-RELATED"/>
    <property type="match status" value="1"/>
</dbReference>
<dbReference type="InterPro" id="IPR047650">
    <property type="entry name" value="Transpos_IS110"/>
</dbReference>
<dbReference type="GO" id="GO:0003677">
    <property type="term" value="F:DNA binding"/>
    <property type="evidence" value="ECO:0007669"/>
    <property type="project" value="InterPro"/>
</dbReference>
<dbReference type="AlphaFoldDB" id="A0A511DIZ5"/>
<protein>
    <recommendedName>
        <fullName evidence="2">Transposase IS116/IS110/IS902 C-terminal domain-containing protein</fullName>
    </recommendedName>
</protein>
<keyword evidence="4" id="KW-1185">Reference proteome</keyword>
<dbReference type="EMBL" id="BJVJ01000040">
    <property type="protein sequence ID" value="GEL24776.1"/>
    <property type="molecule type" value="Genomic_DNA"/>
</dbReference>
<reference evidence="3 4" key="1">
    <citation type="submission" date="2019-07" db="EMBL/GenBank/DDBJ databases">
        <title>Whole genome shotgun sequence of Pseudonocardia sulfidoxydans NBRC 16205.</title>
        <authorList>
            <person name="Hosoyama A."/>
            <person name="Uohara A."/>
            <person name="Ohji S."/>
            <person name="Ichikawa N."/>
        </authorList>
    </citation>
    <scope>NUCLEOTIDE SEQUENCE [LARGE SCALE GENOMIC DNA]</scope>
    <source>
        <strain evidence="3 4">NBRC 16205</strain>
    </source>
</reference>
<dbReference type="Proteomes" id="UP000321685">
    <property type="component" value="Unassembled WGS sequence"/>
</dbReference>
<dbReference type="GO" id="GO:0004803">
    <property type="term" value="F:transposase activity"/>
    <property type="evidence" value="ECO:0007669"/>
    <property type="project" value="InterPro"/>
</dbReference>
<dbReference type="PANTHER" id="PTHR33055">
    <property type="entry name" value="TRANSPOSASE FOR INSERTION SEQUENCE ELEMENT IS1111A"/>
    <property type="match status" value="1"/>
</dbReference>
<evidence type="ECO:0000256" key="1">
    <source>
        <dbReference type="SAM" id="MobiDB-lite"/>
    </source>
</evidence>
<feature type="compositionally biased region" description="Basic and acidic residues" evidence="1">
    <location>
        <begin position="218"/>
        <end position="227"/>
    </location>
</feature>
<name>A0A511DIZ5_9PSEU</name>
<evidence type="ECO:0000313" key="4">
    <source>
        <dbReference type="Proteomes" id="UP000321685"/>
    </source>
</evidence>
<dbReference type="RefSeq" id="WP_222596316.1">
    <property type="nucleotide sequence ID" value="NZ_BJVJ01000040.1"/>
</dbReference>
<proteinExistence type="predicted"/>
<feature type="region of interest" description="Disordered" evidence="1">
    <location>
        <begin position="207"/>
        <end position="233"/>
    </location>
</feature>
<accession>A0A511DIZ5</accession>
<evidence type="ECO:0000259" key="2">
    <source>
        <dbReference type="Pfam" id="PF02371"/>
    </source>
</evidence>
<dbReference type="Pfam" id="PF02371">
    <property type="entry name" value="Transposase_20"/>
    <property type="match status" value="1"/>
</dbReference>